<evidence type="ECO:0000256" key="3">
    <source>
        <dbReference type="ARBA" id="ARBA00022692"/>
    </source>
</evidence>
<dbReference type="RefSeq" id="XP_066080639.1">
    <property type="nucleotide sequence ID" value="XM_066224542.1"/>
</dbReference>
<accession>A0AAX4K8K1</accession>
<feature type="transmembrane region" description="Helical" evidence="6">
    <location>
        <begin position="105"/>
        <end position="127"/>
    </location>
</feature>
<keyword evidence="9" id="KW-1185">Reference proteome</keyword>
<feature type="transmembrane region" description="Helical" evidence="6">
    <location>
        <begin position="139"/>
        <end position="158"/>
    </location>
</feature>
<dbReference type="GO" id="GO:0016020">
    <property type="term" value="C:membrane"/>
    <property type="evidence" value="ECO:0007669"/>
    <property type="project" value="UniProtKB-SubCell"/>
</dbReference>
<dbReference type="InterPro" id="IPR011701">
    <property type="entry name" value="MFS"/>
</dbReference>
<feature type="transmembrane region" description="Helical" evidence="6">
    <location>
        <begin position="364"/>
        <end position="384"/>
    </location>
</feature>
<feature type="transmembrane region" description="Helical" evidence="6">
    <location>
        <begin position="338"/>
        <end position="355"/>
    </location>
</feature>
<evidence type="ECO:0000259" key="7">
    <source>
        <dbReference type="PROSITE" id="PS50850"/>
    </source>
</evidence>
<feature type="transmembrane region" description="Helical" evidence="6">
    <location>
        <begin position="390"/>
        <end position="411"/>
    </location>
</feature>
<feature type="transmembrane region" description="Helical" evidence="6">
    <location>
        <begin position="423"/>
        <end position="441"/>
    </location>
</feature>
<dbReference type="PROSITE" id="PS50850">
    <property type="entry name" value="MFS"/>
    <property type="match status" value="1"/>
</dbReference>
<name>A0AAX4K8K1_9TREE</name>
<dbReference type="Proteomes" id="UP001358614">
    <property type="component" value="Chromosome 1"/>
</dbReference>
<evidence type="ECO:0000256" key="4">
    <source>
        <dbReference type="ARBA" id="ARBA00022989"/>
    </source>
</evidence>
<gene>
    <name evidence="8" type="ORF">V865_000713</name>
</gene>
<feature type="domain" description="Major facilitator superfamily (MFS) profile" evidence="7">
    <location>
        <begin position="62"/>
        <end position="483"/>
    </location>
</feature>
<dbReference type="AlphaFoldDB" id="A0AAX4K8K1"/>
<evidence type="ECO:0000256" key="6">
    <source>
        <dbReference type="SAM" id="Phobius"/>
    </source>
</evidence>
<feature type="transmembrane region" description="Helical" evidence="6">
    <location>
        <begin position="197"/>
        <end position="217"/>
    </location>
</feature>
<organism evidence="8 9">
    <name type="scientific">Kwoniella europaea PYCC6329</name>
    <dbReference type="NCBI Taxonomy" id="1423913"/>
    <lineage>
        <taxon>Eukaryota</taxon>
        <taxon>Fungi</taxon>
        <taxon>Dikarya</taxon>
        <taxon>Basidiomycota</taxon>
        <taxon>Agaricomycotina</taxon>
        <taxon>Tremellomycetes</taxon>
        <taxon>Tremellales</taxon>
        <taxon>Cryptococcaceae</taxon>
        <taxon>Kwoniella</taxon>
    </lineage>
</organism>
<keyword evidence="4 6" id="KW-1133">Transmembrane helix</keyword>
<keyword evidence="3 6" id="KW-0812">Transmembrane</keyword>
<dbReference type="EMBL" id="CP144089">
    <property type="protein sequence ID" value="WWD02672.1"/>
    <property type="molecule type" value="Genomic_DNA"/>
</dbReference>
<evidence type="ECO:0000313" key="9">
    <source>
        <dbReference type="Proteomes" id="UP001358614"/>
    </source>
</evidence>
<evidence type="ECO:0000313" key="8">
    <source>
        <dbReference type="EMBL" id="WWD02672.1"/>
    </source>
</evidence>
<evidence type="ECO:0000256" key="5">
    <source>
        <dbReference type="ARBA" id="ARBA00023136"/>
    </source>
</evidence>
<dbReference type="Pfam" id="PF07690">
    <property type="entry name" value="MFS_1"/>
    <property type="match status" value="1"/>
</dbReference>
<dbReference type="GeneID" id="91099517"/>
<dbReference type="PANTHER" id="PTHR43791:SF51">
    <property type="entry name" value="MAJOR FACILITATOR SUPERFAMILY (MFS) PROFILE DOMAIN-CONTAINING PROTEIN"/>
    <property type="match status" value="1"/>
</dbReference>
<dbReference type="InterPro" id="IPR036259">
    <property type="entry name" value="MFS_trans_sf"/>
</dbReference>
<dbReference type="SUPFAM" id="SSF103473">
    <property type="entry name" value="MFS general substrate transporter"/>
    <property type="match status" value="1"/>
</dbReference>
<feature type="transmembrane region" description="Helical" evidence="6">
    <location>
        <begin position="453"/>
        <end position="476"/>
    </location>
</feature>
<dbReference type="PANTHER" id="PTHR43791">
    <property type="entry name" value="PERMEASE-RELATED"/>
    <property type="match status" value="1"/>
</dbReference>
<dbReference type="GO" id="GO:0022857">
    <property type="term" value="F:transmembrane transporter activity"/>
    <property type="evidence" value="ECO:0007669"/>
    <property type="project" value="InterPro"/>
</dbReference>
<keyword evidence="2" id="KW-0813">Transport</keyword>
<reference evidence="8 9" key="1">
    <citation type="submission" date="2024-01" db="EMBL/GenBank/DDBJ databases">
        <title>Comparative genomics of Cryptococcus and Kwoniella reveals pathogenesis evolution and contrasting modes of karyotype evolution via chromosome fusion or intercentromeric recombination.</title>
        <authorList>
            <person name="Coelho M.A."/>
            <person name="David-Palma M."/>
            <person name="Shea T."/>
            <person name="Bowers K."/>
            <person name="McGinley-Smith S."/>
            <person name="Mohammad A.W."/>
            <person name="Gnirke A."/>
            <person name="Yurkov A.M."/>
            <person name="Nowrousian M."/>
            <person name="Sun S."/>
            <person name="Cuomo C.A."/>
            <person name="Heitman J."/>
        </authorList>
    </citation>
    <scope>NUCLEOTIDE SEQUENCE [LARGE SCALE GENOMIC DNA]</scope>
    <source>
        <strain evidence="8 9">PYCC6329</strain>
    </source>
</reference>
<evidence type="ECO:0000256" key="2">
    <source>
        <dbReference type="ARBA" id="ARBA00022448"/>
    </source>
</evidence>
<evidence type="ECO:0000256" key="1">
    <source>
        <dbReference type="ARBA" id="ARBA00004141"/>
    </source>
</evidence>
<comment type="subcellular location">
    <subcellularLocation>
        <location evidence="1">Membrane</location>
        <topology evidence="1">Multi-pass membrane protein</topology>
    </subcellularLocation>
</comment>
<feature type="transmembrane region" description="Helical" evidence="6">
    <location>
        <begin position="296"/>
        <end position="318"/>
    </location>
</feature>
<feature type="transmembrane region" description="Helical" evidence="6">
    <location>
        <begin position="164"/>
        <end position="185"/>
    </location>
</feature>
<protein>
    <recommendedName>
        <fullName evidence="7">Major facilitator superfamily (MFS) profile domain-containing protein</fullName>
    </recommendedName>
</protein>
<dbReference type="KEGG" id="ker:91099517"/>
<sequence>MAEPKSSGAQTPSELTKEDAFLDTVNAVPEGGLSTIEEQQRQRTLFSYSEGQKILRKVDLRLMPFLLLTYILRGMDGGAISYVKTMNKGSPTNILNQLHMSSNQYSYASTTFTLFYALGELPSNLLFKRTTPRWHYMRIVALWSIAAICHAAAFNAAGLLTARAFLGLFEAGMAPGAYLHLTYYYRPDEIGPRIAAISAMFNFCNIFVALETYGLSYIDGHGKLGGWQWTYIINGLLGLVLLAILYFWMPDFPEDCKWLTPQEQQWIVGRLPAGSSRSNDKNFDFKELKDAFKDPINLTFATMIVIYNTGNLGMTFWLPTIISNLGFSSTASAQLLNIPPAALYWIGGIGGNMLADRLTMIPRPLYLLTTLSIYTAGMFCLAYVRSIGALYAIICVMQVFASASYQSFIPWRCQSLKGTTDAAFAMAWLTGAGQVAGLWSAQIFRSQYGPRYSIPFIVCAALTIGAMGMVVVNWFMTYTSEKETRRIMALRRKVGKERDEVLQDDVDLGAEVAQRNNRPAGVSA</sequence>
<feature type="transmembrane region" description="Helical" evidence="6">
    <location>
        <begin position="229"/>
        <end position="249"/>
    </location>
</feature>
<keyword evidence="5 6" id="KW-0472">Membrane</keyword>
<proteinExistence type="predicted"/>
<dbReference type="Gene3D" id="1.20.1250.20">
    <property type="entry name" value="MFS general substrate transporter like domains"/>
    <property type="match status" value="2"/>
</dbReference>
<dbReference type="InterPro" id="IPR020846">
    <property type="entry name" value="MFS_dom"/>
</dbReference>